<accession>C2Y3Y9</accession>
<organism evidence="3">
    <name type="scientific">Bacillus mycoides</name>
    <dbReference type="NCBI Taxonomy" id="1405"/>
    <lineage>
        <taxon>Bacteria</taxon>
        <taxon>Bacillati</taxon>
        <taxon>Bacillota</taxon>
        <taxon>Bacilli</taxon>
        <taxon>Bacillales</taxon>
        <taxon>Bacillaceae</taxon>
        <taxon>Bacillus</taxon>
        <taxon>Bacillus cereus group</taxon>
    </lineage>
</organism>
<dbReference type="Pfam" id="PF18277">
    <property type="entry name" value="AbrB_C"/>
    <property type="match status" value="1"/>
</dbReference>
<sequence length="105" mass="11961">MNDLEKQIKGWYNMKSTGVTRKIDELGRIVLPKELRRTLGIAEKDSIEIFVDGEMIILQKYKSYDACTITGDISEKNISLGNRQIVLSPEGAELLIKEIQQHLVK</sequence>
<evidence type="ECO:0000313" key="3">
    <source>
        <dbReference type="EMBL" id="EEL67364.1"/>
    </source>
</evidence>
<dbReference type="InterPro" id="IPR052731">
    <property type="entry name" value="B_subtilis_Trans_State_Reg"/>
</dbReference>
<dbReference type="SUPFAM" id="SSF89447">
    <property type="entry name" value="AbrB/MazE/MraZ-like"/>
    <property type="match status" value="1"/>
</dbReference>
<keyword evidence="1" id="KW-0238">DNA-binding</keyword>
<dbReference type="NCBIfam" id="TIGR01439">
    <property type="entry name" value="lp_hng_hel_AbrB"/>
    <property type="match status" value="1"/>
</dbReference>
<dbReference type="PROSITE" id="PS51740">
    <property type="entry name" value="SPOVT_ABRB"/>
    <property type="match status" value="1"/>
</dbReference>
<dbReference type="HOGENOM" id="CLU_158484_0_0_9"/>
<name>C2Y3Y9_BACMY</name>
<dbReference type="Pfam" id="PF04014">
    <property type="entry name" value="MazE_antitoxin"/>
    <property type="match status" value="1"/>
</dbReference>
<evidence type="ECO:0000256" key="1">
    <source>
        <dbReference type="PROSITE-ProRule" id="PRU01076"/>
    </source>
</evidence>
<dbReference type="EMBL" id="ACMP01000213">
    <property type="protein sequence ID" value="EEL67364.1"/>
    <property type="molecule type" value="Genomic_DNA"/>
</dbReference>
<gene>
    <name evidence="3" type="ORF">bcere0026_57010</name>
</gene>
<dbReference type="Gene3D" id="2.10.260.10">
    <property type="match status" value="1"/>
</dbReference>
<dbReference type="PANTHER" id="PTHR36432">
    <property type="match status" value="1"/>
</dbReference>
<dbReference type="PANTHER" id="PTHR36432:SF4">
    <property type="entry name" value="TRANSITION STATE REGULATOR ABH-RELATED"/>
    <property type="match status" value="1"/>
</dbReference>
<dbReference type="AlphaFoldDB" id="C2Y3Y9"/>
<dbReference type="GO" id="GO:0003677">
    <property type="term" value="F:DNA binding"/>
    <property type="evidence" value="ECO:0007669"/>
    <property type="project" value="UniProtKB-UniRule"/>
</dbReference>
<dbReference type="InterPro" id="IPR040678">
    <property type="entry name" value="AbrB_C"/>
</dbReference>
<feature type="domain" description="SpoVT-AbrB" evidence="2">
    <location>
        <begin position="18"/>
        <end position="63"/>
    </location>
</feature>
<comment type="caution">
    <text evidence="3">The sequence shown here is derived from an EMBL/GenBank/DDBJ whole genome shotgun (WGS) entry which is preliminary data.</text>
</comment>
<dbReference type="SMART" id="SM00966">
    <property type="entry name" value="SpoVT_AbrB"/>
    <property type="match status" value="1"/>
</dbReference>
<proteinExistence type="predicted"/>
<reference evidence="3" key="1">
    <citation type="journal article" date="2012" name="Genome Res.">
        <title>Genomic characterization of the Bacillus cereus sensu lato species: Backdrop to the evolution of Bacillus anthracis.</title>
        <authorList>
            <person name="Zwick M.E."/>
            <person name="Joseph S.J."/>
            <person name="Didelot X."/>
            <person name="Chen P.E."/>
            <person name="Bishop-Lilly K.A."/>
            <person name="Stewart A.C."/>
            <person name="Willner K."/>
            <person name="Nolan N."/>
            <person name="Lentz S."/>
            <person name="Thomason M.K."/>
            <person name="Sozhamannan S."/>
            <person name="Mateczun A.J."/>
            <person name="Du L."/>
            <person name="Read T.D."/>
        </authorList>
    </citation>
    <scope>NUCLEOTIDE SEQUENCE [LARGE SCALE GENOMIC DNA]</scope>
    <source>
        <strain evidence="3">AH603</strain>
    </source>
</reference>
<protein>
    <submittedName>
        <fullName evidence="3">Transition state regulator</fullName>
    </submittedName>
</protein>
<dbReference type="InterPro" id="IPR037914">
    <property type="entry name" value="SpoVT-AbrB_sf"/>
</dbReference>
<dbReference type="InterPro" id="IPR007159">
    <property type="entry name" value="SpoVT-AbrB_dom"/>
</dbReference>
<evidence type="ECO:0000259" key="2">
    <source>
        <dbReference type="PROSITE" id="PS51740"/>
    </source>
</evidence>
<dbReference type="Proteomes" id="UP000001753">
    <property type="component" value="Chromosome"/>
</dbReference>